<dbReference type="GO" id="GO:0016020">
    <property type="term" value="C:membrane"/>
    <property type="evidence" value="ECO:0007669"/>
    <property type="project" value="InterPro"/>
</dbReference>
<organism evidence="2">
    <name type="scientific">freshwater metagenome</name>
    <dbReference type="NCBI Taxonomy" id="449393"/>
    <lineage>
        <taxon>unclassified sequences</taxon>
        <taxon>metagenomes</taxon>
        <taxon>ecological metagenomes</taxon>
    </lineage>
</organism>
<dbReference type="GO" id="GO:0005509">
    <property type="term" value="F:calcium ion binding"/>
    <property type="evidence" value="ECO:0007669"/>
    <property type="project" value="InterPro"/>
</dbReference>
<evidence type="ECO:0000256" key="1">
    <source>
        <dbReference type="SAM" id="Phobius"/>
    </source>
</evidence>
<gene>
    <name evidence="2" type="ORF">UFOPK1591_01215</name>
</gene>
<reference evidence="2" key="1">
    <citation type="submission" date="2020-05" db="EMBL/GenBank/DDBJ databases">
        <authorList>
            <person name="Chiriac C."/>
            <person name="Salcher M."/>
            <person name="Ghai R."/>
            <person name="Kavagutti S V."/>
        </authorList>
    </citation>
    <scope>NUCLEOTIDE SEQUENCE</scope>
</reference>
<accession>A0A6J6DZD9</accession>
<sequence>MAALLVVPALALAGSTPAHAVTHIDAIFDCAAIEASNTALPKFWAEAGDTVTVVFRNCYTGSANSFSIFGGNANGMFLNQDSLTNATNSGLTQQWLVRNDATRTGDWILNGTIQATANGGSIALGTGGLTIGYYALPNLGGSAAWRLGGAGPTQTLTPLNQTISVTTNQLMTPSTAFTATNFAGSVTYSVSPTLPTGLSINSSTGVISGTPTTAQGETDYTIFVRGTSATMLATVSITVSAPTPSLSGGAEIVSATAGESITPTTAFTTTNFTCAPSFSVSPNLPDGLSLNSGTGVISGTPTSASASADYTVTASCGSESATATVSVGVSSPPPSITGGPESVTARIGETMTPTDAFSFEYFSCTPSFAVAPQLPAGLTINGTTGSISGTPTEAAESADYTVTASCNSETATAQFTLESRQANPIDDALSSMSSLVNTGLSTMGPMGFTAALLALGLPIVLIGARFRRIRELGTVVLYRSAHLTIVAPARFFDSLRGRSRD</sequence>
<dbReference type="Pfam" id="PF05345">
    <property type="entry name" value="He_PIG"/>
    <property type="match status" value="3"/>
</dbReference>
<evidence type="ECO:0000313" key="2">
    <source>
        <dbReference type="EMBL" id="CAB4569462.1"/>
    </source>
</evidence>
<keyword evidence="1" id="KW-0812">Transmembrane</keyword>
<dbReference type="AlphaFoldDB" id="A0A6J6DZD9"/>
<dbReference type="EMBL" id="CAEZTD010000111">
    <property type="protein sequence ID" value="CAB4569462.1"/>
    <property type="molecule type" value="Genomic_DNA"/>
</dbReference>
<dbReference type="Gene3D" id="2.60.40.10">
    <property type="entry name" value="Immunoglobulins"/>
    <property type="match status" value="3"/>
</dbReference>
<dbReference type="InterPro" id="IPR015919">
    <property type="entry name" value="Cadherin-like_sf"/>
</dbReference>
<protein>
    <submittedName>
        <fullName evidence="2">Unannotated protein</fullName>
    </submittedName>
</protein>
<keyword evidence="1" id="KW-0472">Membrane</keyword>
<feature type="transmembrane region" description="Helical" evidence="1">
    <location>
        <begin position="443"/>
        <end position="464"/>
    </location>
</feature>
<name>A0A6J6DZD9_9ZZZZ</name>
<dbReference type="SUPFAM" id="SSF49313">
    <property type="entry name" value="Cadherin-like"/>
    <property type="match status" value="3"/>
</dbReference>
<keyword evidence="1" id="KW-1133">Transmembrane helix</keyword>
<proteinExistence type="predicted"/>
<dbReference type="InterPro" id="IPR013783">
    <property type="entry name" value="Ig-like_fold"/>
</dbReference>